<dbReference type="InterPro" id="IPR020094">
    <property type="entry name" value="TruA/RsuA/RluB/E/F_N"/>
</dbReference>
<dbReference type="InterPro" id="IPR000748">
    <property type="entry name" value="PsdUridine_synth_RsuA/RluB/E/F"/>
</dbReference>
<dbReference type="SMART" id="SM00363">
    <property type="entry name" value="S4"/>
    <property type="match status" value="1"/>
</dbReference>
<dbReference type="PROSITE" id="PS50889">
    <property type="entry name" value="S4"/>
    <property type="match status" value="1"/>
</dbReference>
<accession>I0EKZ9</accession>
<dbReference type="Pfam" id="PF00849">
    <property type="entry name" value="PseudoU_synth_2"/>
    <property type="match status" value="1"/>
</dbReference>
<feature type="domain" description="RNA-binding S4" evidence="5">
    <location>
        <begin position="1"/>
        <end position="57"/>
    </location>
</feature>
<dbReference type="eggNOG" id="COG1187">
    <property type="taxonomic scope" value="Bacteria"/>
</dbReference>
<sequence>MRINQFLAHHTKHSRREAEKLVLEGRVKINHEHAKLTSIIKENDKVFLDKRLIKPLKNKKFSVLVYHKPKGELVSKADPLNRRVIYESLEKKYAHFVPVGRLDFASEGVLLLSDSKAVVSALMHTNLGREYLIKIQGAITKDIELAMQEGLKLENATKGAHSKTAIKSMEFAPFISYEIIKNHAKYSKLRVVISEGKNRELRRFFAYFNAEVLDLRRVRYGFVNLNALPVGKMRFLNRQEYNELHKFMANIKTD</sequence>
<evidence type="ECO:0000256" key="1">
    <source>
        <dbReference type="ARBA" id="ARBA00008348"/>
    </source>
</evidence>
<dbReference type="Proteomes" id="UP000005010">
    <property type="component" value="Chromosome"/>
</dbReference>
<dbReference type="Pfam" id="PF01479">
    <property type="entry name" value="S4"/>
    <property type="match status" value="1"/>
</dbReference>
<name>I0EKZ9_HELC0</name>
<dbReference type="AlphaFoldDB" id="I0EKZ9"/>
<dbReference type="Gene3D" id="3.10.290.10">
    <property type="entry name" value="RNA-binding S4 domain"/>
    <property type="match status" value="1"/>
</dbReference>
<protein>
    <recommendedName>
        <fullName evidence="4">Pseudouridine synthase</fullName>
        <ecNumber evidence="4">5.4.99.-</ecNumber>
    </recommendedName>
</protein>
<dbReference type="PANTHER" id="PTHR47683">
    <property type="entry name" value="PSEUDOURIDINE SYNTHASE FAMILY PROTEIN-RELATED"/>
    <property type="match status" value="1"/>
</dbReference>
<reference evidence="7" key="1">
    <citation type="submission" date="2012-04" db="EMBL/GenBank/DDBJ databases">
        <title>Complete genome sequence of Helicobacter cetorum strain MIT 00-7128.</title>
        <authorList>
            <person name="Kersulyte D."/>
            <person name="Berg D.E."/>
        </authorList>
    </citation>
    <scope>NUCLEOTIDE SEQUENCE [LARGE SCALE GENOMIC DNA]</scope>
    <source>
        <strain evidence="7">MIT 00-7128</strain>
    </source>
</reference>
<comment type="similarity">
    <text evidence="1 4">Belongs to the pseudouridine synthase RsuA family.</text>
</comment>
<dbReference type="SUPFAM" id="SSF55120">
    <property type="entry name" value="Pseudouridine synthase"/>
    <property type="match status" value="1"/>
</dbReference>
<dbReference type="GO" id="GO:0000455">
    <property type="term" value="P:enzyme-directed rRNA pseudouridine synthesis"/>
    <property type="evidence" value="ECO:0007669"/>
    <property type="project" value="UniProtKB-ARBA"/>
</dbReference>
<dbReference type="InterPro" id="IPR036986">
    <property type="entry name" value="S4_RNA-bd_sf"/>
</dbReference>
<dbReference type="InterPro" id="IPR042092">
    <property type="entry name" value="PsdUridine_s_RsuA/RluB/E/F_cat"/>
</dbReference>
<dbReference type="HOGENOM" id="CLU_024979_1_2_7"/>
<evidence type="ECO:0000256" key="2">
    <source>
        <dbReference type="ARBA" id="ARBA00023235"/>
    </source>
</evidence>
<dbReference type="GO" id="GO:0120159">
    <property type="term" value="F:rRNA pseudouridine synthase activity"/>
    <property type="evidence" value="ECO:0007669"/>
    <property type="project" value="UniProtKB-ARBA"/>
</dbReference>
<dbReference type="InterPro" id="IPR018496">
    <property type="entry name" value="PsdUridine_synth_RsuA/RluB_CS"/>
</dbReference>
<evidence type="ECO:0000313" key="6">
    <source>
        <dbReference type="EMBL" id="AFI03618.1"/>
    </source>
</evidence>
<evidence type="ECO:0000256" key="3">
    <source>
        <dbReference type="PROSITE-ProRule" id="PRU00182"/>
    </source>
</evidence>
<dbReference type="EC" id="5.4.99.-" evidence="4"/>
<proteinExistence type="inferred from homology"/>
<dbReference type="Gene3D" id="3.30.70.580">
    <property type="entry name" value="Pseudouridine synthase I, catalytic domain, N-terminal subdomain"/>
    <property type="match status" value="1"/>
</dbReference>
<dbReference type="PROSITE" id="PS01149">
    <property type="entry name" value="PSI_RSU"/>
    <property type="match status" value="1"/>
</dbReference>
<dbReference type="InterPro" id="IPR002942">
    <property type="entry name" value="S4_RNA-bd"/>
</dbReference>
<gene>
    <name evidence="6" type="ordered locus">HCW_01665</name>
</gene>
<organism evidence="6 7">
    <name type="scientific">Helicobacter cetorum (strain ATCC BAA-429 / MIT 00-7128)</name>
    <dbReference type="NCBI Taxonomy" id="182217"/>
    <lineage>
        <taxon>Bacteria</taxon>
        <taxon>Pseudomonadati</taxon>
        <taxon>Campylobacterota</taxon>
        <taxon>Epsilonproteobacteria</taxon>
        <taxon>Campylobacterales</taxon>
        <taxon>Helicobacteraceae</taxon>
        <taxon>Helicobacter</taxon>
    </lineage>
</organism>
<keyword evidence="2 4" id="KW-0413">Isomerase</keyword>
<dbReference type="InterPro" id="IPR050343">
    <property type="entry name" value="RsuA_PseudoU_synthase"/>
</dbReference>
<dbReference type="InterPro" id="IPR006145">
    <property type="entry name" value="PsdUridine_synth_RsuA/RluA"/>
</dbReference>
<keyword evidence="7" id="KW-1185">Reference proteome</keyword>
<dbReference type="InterPro" id="IPR020103">
    <property type="entry name" value="PsdUridine_synth_cat_dom_sf"/>
</dbReference>
<dbReference type="GO" id="GO:0003723">
    <property type="term" value="F:RNA binding"/>
    <property type="evidence" value="ECO:0007669"/>
    <property type="project" value="UniProtKB-KW"/>
</dbReference>
<dbReference type="PANTHER" id="PTHR47683:SF2">
    <property type="entry name" value="RNA-BINDING S4 DOMAIN-CONTAINING PROTEIN"/>
    <property type="match status" value="1"/>
</dbReference>
<dbReference type="SUPFAM" id="SSF55174">
    <property type="entry name" value="Alpha-L RNA-binding motif"/>
    <property type="match status" value="1"/>
</dbReference>
<dbReference type="KEGG" id="hce:HCW_01665"/>
<dbReference type="EMBL" id="CP003479">
    <property type="protein sequence ID" value="AFI03618.1"/>
    <property type="molecule type" value="Genomic_DNA"/>
</dbReference>
<keyword evidence="3" id="KW-0694">RNA-binding</keyword>
<evidence type="ECO:0000256" key="4">
    <source>
        <dbReference type="RuleBase" id="RU003887"/>
    </source>
</evidence>
<evidence type="ECO:0000313" key="7">
    <source>
        <dbReference type="Proteomes" id="UP000005010"/>
    </source>
</evidence>
<dbReference type="NCBIfam" id="TIGR00093">
    <property type="entry name" value="pseudouridine synthase"/>
    <property type="match status" value="1"/>
</dbReference>
<dbReference type="Gene3D" id="3.30.70.1560">
    <property type="entry name" value="Alpha-L RNA-binding motif"/>
    <property type="match status" value="1"/>
</dbReference>
<dbReference type="STRING" id="182217.HCW_01665"/>
<dbReference type="CDD" id="cd00165">
    <property type="entry name" value="S4"/>
    <property type="match status" value="1"/>
</dbReference>
<evidence type="ECO:0000259" key="5">
    <source>
        <dbReference type="SMART" id="SM00363"/>
    </source>
</evidence>
<dbReference type="PATRIC" id="fig|182217.3.peg.347"/>